<evidence type="ECO:0000259" key="7">
    <source>
        <dbReference type="Pfam" id="PF05199"/>
    </source>
</evidence>
<dbReference type="PANTHER" id="PTHR11552:SF147">
    <property type="entry name" value="CHOLINE DEHYDROGENASE, MITOCHONDRIAL"/>
    <property type="match status" value="1"/>
</dbReference>
<dbReference type="GO" id="GO:0016614">
    <property type="term" value="F:oxidoreductase activity, acting on CH-OH group of donors"/>
    <property type="evidence" value="ECO:0007669"/>
    <property type="project" value="InterPro"/>
</dbReference>
<feature type="domain" description="Glucose-methanol-choline oxidoreductase N-terminal" evidence="6">
    <location>
        <begin position="7"/>
        <end position="323"/>
    </location>
</feature>
<gene>
    <name evidence="8" type="ORF">HFZ78_13160</name>
</gene>
<dbReference type="InterPro" id="IPR036188">
    <property type="entry name" value="FAD/NAD-bd_sf"/>
</dbReference>
<dbReference type="PIRSF" id="PIRSF000137">
    <property type="entry name" value="Alcohol_oxidase"/>
    <property type="match status" value="1"/>
</dbReference>
<accession>A0A6H1P1Y5</accession>
<evidence type="ECO:0000256" key="4">
    <source>
        <dbReference type="ARBA" id="ARBA00022827"/>
    </source>
</evidence>
<evidence type="ECO:0000313" key="9">
    <source>
        <dbReference type="Proteomes" id="UP000501868"/>
    </source>
</evidence>
<evidence type="ECO:0000256" key="2">
    <source>
        <dbReference type="ARBA" id="ARBA00010790"/>
    </source>
</evidence>
<dbReference type="InterPro" id="IPR000172">
    <property type="entry name" value="GMC_OxRdtase_N"/>
</dbReference>
<dbReference type="InterPro" id="IPR007867">
    <property type="entry name" value="GMC_OxRtase_C"/>
</dbReference>
<dbReference type="InterPro" id="IPR012132">
    <property type="entry name" value="GMC_OxRdtase"/>
</dbReference>
<dbReference type="SUPFAM" id="SSF54373">
    <property type="entry name" value="FAD-linked reductases, C-terminal domain"/>
    <property type="match status" value="1"/>
</dbReference>
<dbReference type="Gene3D" id="3.30.410.40">
    <property type="match status" value="1"/>
</dbReference>
<dbReference type="AlphaFoldDB" id="A0A6H1P1Y5"/>
<dbReference type="PANTHER" id="PTHR11552">
    <property type="entry name" value="GLUCOSE-METHANOL-CHOLINE GMC OXIDOREDUCTASE"/>
    <property type="match status" value="1"/>
</dbReference>
<dbReference type="EMBL" id="CP051128">
    <property type="protein sequence ID" value="QIZ07563.1"/>
    <property type="molecule type" value="Genomic_DNA"/>
</dbReference>
<dbReference type="Gene3D" id="3.50.50.60">
    <property type="entry name" value="FAD/NAD(P)-binding domain"/>
    <property type="match status" value="1"/>
</dbReference>
<keyword evidence="3" id="KW-0285">Flavoprotein</keyword>
<dbReference type="Pfam" id="PF05199">
    <property type="entry name" value="GMC_oxred_C"/>
    <property type="match status" value="1"/>
</dbReference>
<evidence type="ECO:0000256" key="1">
    <source>
        <dbReference type="ARBA" id="ARBA00001974"/>
    </source>
</evidence>
<reference evidence="8 9" key="1">
    <citation type="submission" date="2020-04" db="EMBL/GenBank/DDBJ databases">
        <title>Genome-Wide Identification of 5-Methylcytosine Sites in Bacterial Genomes By High-Throughput Sequencing of MspJI Restriction Fragments.</title>
        <authorList>
            <person name="Wu V."/>
        </authorList>
    </citation>
    <scope>NUCLEOTIDE SEQUENCE [LARGE SCALE GENOMIC DNA]</scope>
    <source>
        <strain evidence="8 9">S2</strain>
    </source>
</reference>
<comment type="cofactor">
    <cofactor evidence="1 5">
        <name>FAD</name>
        <dbReference type="ChEBI" id="CHEBI:57692"/>
    </cofactor>
</comment>
<reference evidence="8 9" key="2">
    <citation type="submission" date="2020-04" db="EMBL/GenBank/DDBJ databases">
        <authorList>
            <person name="Fomenkov A."/>
            <person name="Anton B.P."/>
            <person name="Roberts R.J."/>
        </authorList>
    </citation>
    <scope>NUCLEOTIDE SEQUENCE [LARGE SCALE GENOMIC DNA]</scope>
    <source>
        <strain evidence="8 9">S2</strain>
    </source>
</reference>
<dbReference type="SUPFAM" id="SSF51905">
    <property type="entry name" value="FAD/NAD(P)-binding domain"/>
    <property type="match status" value="1"/>
</dbReference>
<keyword evidence="4 5" id="KW-0274">FAD</keyword>
<comment type="similarity">
    <text evidence="2">Belongs to the GMC oxidoreductase family.</text>
</comment>
<dbReference type="Pfam" id="PF00732">
    <property type="entry name" value="GMC_oxred_N"/>
    <property type="match status" value="1"/>
</dbReference>
<name>A0A6H1P1Y5_PRIMG</name>
<protein>
    <submittedName>
        <fullName evidence="8">GMC family oxidoreductase</fullName>
    </submittedName>
</protein>
<dbReference type="Proteomes" id="UP000501868">
    <property type="component" value="Chromosome"/>
</dbReference>
<feature type="domain" description="Glucose-methanol-choline oxidoreductase C-terminal" evidence="7">
    <location>
        <begin position="405"/>
        <end position="548"/>
    </location>
</feature>
<evidence type="ECO:0000313" key="8">
    <source>
        <dbReference type="EMBL" id="QIZ07563.1"/>
    </source>
</evidence>
<feature type="binding site" evidence="5">
    <location>
        <position position="245"/>
    </location>
    <ligand>
        <name>FAD</name>
        <dbReference type="ChEBI" id="CHEBI:57692"/>
    </ligand>
</feature>
<sequence length="587" mass="64933">MKKTIIFDYIIIGAGTAGGVIAKKLTDDKRTSVLVLEAGTNIPNPSPSIETASNLANDNNLSFNALSQTEENIGRQLKLWSGRVIGGSSQHNFMGAVRGSSDLYDEWAKLLGKKGRQWSYDNVRRLFKKNETYTGNTQSPNERGKKGPIFVRQQIIPNDGLISTLAQATSDVLGIPIVEDYNTGIRDCTFLKFQLTQQEVDGKFVRSSTATGYLNENIVTQGNEFEPDEFGIGRRKLVILAKTTVNKILFKHKKRVNIAVGVEYVRDGVSQRSFARKGIIVSAGNFSSVILQRSGIGRSNDLATAGISTLVESPNVGYNFQTQYYVGMGVEVETNRLLQVLSADPNEPIAIGAFNKERGPGRRLQLLGVPIPLFVPIQDVFINNWGFNPTKPSNIMSIAISDLNPSSKGTITAAHSDPEAYPSIRFNPLENPDDLNFMVDQYIETFNIMMKARELDPDGIYKVVYPTESIFHLTNEEEKRSLLADYVKASYTNLAHFGGQCKMGKRIQEGVVDGFLNVFGTKNLKVADLSVAPVLPDGNPSLAVQMIGLNAVRFIQEGSCHYVMEDKELEDFENDDHDYLHHDESSD</sequence>
<feature type="binding site" evidence="5">
    <location>
        <position position="84"/>
    </location>
    <ligand>
        <name>FAD</name>
        <dbReference type="ChEBI" id="CHEBI:57692"/>
    </ligand>
</feature>
<evidence type="ECO:0000256" key="5">
    <source>
        <dbReference type="PIRSR" id="PIRSR000137-2"/>
    </source>
</evidence>
<organism evidence="8 9">
    <name type="scientific">Priestia megaterium</name>
    <name type="common">Bacillus megaterium</name>
    <dbReference type="NCBI Taxonomy" id="1404"/>
    <lineage>
        <taxon>Bacteria</taxon>
        <taxon>Bacillati</taxon>
        <taxon>Bacillota</taxon>
        <taxon>Bacilli</taxon>
        <taxon>Bacillales</taxon>
        <taxon>Bacillaceae</taxon>
        <taxon>Priestia</taxon>
    </lineage>
</organism>
<evidence type="ECO:0000259" key="6">
    <source>
        <dbReference type="Pfam" id="PF00732"/>
    </source>
</evidence>
<proteinExistence type="inferred from homology"/>
<dbReference type="GO" id="GO:0050660">
    <property type="term" value="F:flavin adenine dinucleotide binding"/>
    <property type="evidence" value="ECO:0007669"/>
    <property type="project" value="InterPro"/>
</dbReference>
<evidence type="ECO:0000256" key="3">
    <source>
        <dbReference type="ARBA" id="ARBA00022630"/>
    </source>
</evidence>